<dbReference type="Proteomes" id="UP000001055">
    <property type="component" value="Unassembled WGS sequence"/>
</dbReference>
<organism evidence="1 2">
    <name type="scientific">Phaeosphaeria nodorum (strain SN15 / ATCC MYA-4574 / FGSC 10173)</name>
    <name type="common">Glume blotch fungus</name>
    <name type="synonym">Parastagonospora nodorum</name>
    <dbReference type="NCBI Taxonomy" id="321614"/>
    <lineage>
        <taxon>Eukaryota</taxon>
        <taxon>Fungi</taxon>
        <taxon>Dikarya</taxon>
        <taxon>Ascomycota</taxon>
        <taxon>Pezizomycotina</taxon>
        <taxon>Dothideomycetes</taxon>
        <taxon>Pleosporomycetidae</taxon>
        <taxon>Pleosporales</taxon>
        <taxon>Pleosporineae</taxon>
        <taxon>Phaeosphaeriaceae</taxon>
        <taxon>Parastagonospora</taxon>
    </lineage>
</organism>
<reference evidence="2" key="1">
    <citation type="journal article" date="2007" name="Plant Cell">
        <title>Dothideomycete-plant interactions illuminated by genome sequencing and EST analysis of the wheat pathogen Stagonospora nodorum.</title>
        <authorList>
            <person name="Hane J.K."/>
            <person name="Lowe R.G."/>
            <person name="Solomon P.S."/>
            <person name="Tan K.C."/>
            <person name="Schoch C.L."/>
            <person name="Spatafora J.W."/>
            <person name="Crous P.W."/>
            <person name="Kodira C."/>
            <person name="Birren B.W."/>
            <person name="Galagan J.E."/>
            <person name="Torriani S.F."/>
            <person name="McDonald B.A."/>
            <person name="Oliver R.P."/>
        </authorList>
    </citation>
    <scope>NUCLEOTIDE SEQUENCE [LARGE SCALE GENOMIC DNA]</scope>
    <source>
        <strain evidence="2">SN15 / ATCC MYA-4574 / FGSC 10173</strain>
    </source>
</reference>
<dbReference type="InParanoid" id="Q0V0Z7"/>
<sequence length="358" mass="42088">MMASVQNEMTFQYVGQDAEAQLGATRSELLGLNDGTAVLYEGQPDWVFIDKRRDDLMIAFPQEQIEVNRLLGQLRNQLRDQVYDHLWNEDAIDLVDGQLELPFNNVRDERLSHDWVLQAPFFADASIVGESFAREAATYFFRMLTDNEVDYHILQAYLRINSFGNISLHPGEIIRRLRIDVSYQSDPYSFAYADLKRNLESLLDLSVRNDLTVEVFLDRELQFSRNFFHIMDMIMPIYQILVEKGVMIKVLGHRFFTPKWRQDVENTNEAEQKRYITTAEMLNYYFDGTTEEWFTMKDTEIASIKNPRRRQRCHEVLEVMRHNFRDAGVLVWDGASPRVTWPDEPLPTYTRPAGLFER</sequence>
<evidence type="ECO:0000313" key="1">
    <source>
        <dbReference type="EMBL" id="EAT90529.2"/>
    </source>
</evidence>
<name>Q0V0Z7_PHANO</name>
<proteinExistence type="predicted"/>
<dbReference type="VEuPathDB" id="FungiDB:JI435_023170"/>
<gene>
    <name evidence="1" type="ORF">SNOG_02317</name>
</gene>
<protein>
    <submittedName>
        <fullName evidence="1">Uncharacterized protein</fullName>
    </submittedName>
</protein>
<dbReference type="KEGG" id="pno:SNOG_02317"/>
<dbReference type="AlphaFoldDB" id="Q0V0Z7"/>
<evidence type="ECO:0000313" key="2">
    <source>
        <dbReference type="Proteomes" id="UP000001055"/>
    </source>
</evidence>
<dbReference type="GeneID" id="5969777"/>
<dbReference type="RefSeq" id="XP_001792927.1">
    <property type="nucleotide sequence ID" value="XM_001792875.1"/>
</dbReference>
<dbReference type="EMBL" id="CH445327">
    <property type="protein sequence ID" value="EAT90529.2"/>
    <property type="molecule type" value="Genomic_DNA"/>
</dbReference>
<accession>Q0V0Z7</accession>